<dbReference type="InterPro" id="IPR020449">
    <property type="entry name" value="Tscrpt_reg_AraC-type_HTH"/>
</dbReference>
<evidence type="ECO:0000256" key="1">
    <source>
        <dbReference type="ARBA" id="ARBA00023015"/>
    </source>
</evidence>
<dbReference type="AlphaFoldDB" id="A0A9X2MW80"/>
<dbReference type="PANTHER" id="PTHR43280">
    <property type="entry name" value="ARAC-FAMILY TRANSCRIPTIONAL REGULATOR"/>
    <property type="match status" value="1"/>
</dbReference>
<evidence type="ECO:0000256" key="4">
    <source>
        <dbReference type="PROSITE-ProRule" id="PRU00169"/>
    </source>
</evidence>
<evidence type="ECO:0000256" key="2">
    <source>
        <dbReference type="ARBA" id="ARBA00023125"/>
    </source>
</evidence>
<evidence type="ECO:0000313" key="7">
    <source>
        <dbReference type="EMBL" id="MCR2807600.1"/>
    </source>
</evidence>
<dbReference type="InterPro" id="IPR011006">
    <property type="entry name" value="CheY-like_superfamily"/>
</dbReference>
<dbReference type="Gene3D" id="3.40.50.2300">
    <property type="match status" value="1"/>
</dbReference>
<dbReference type="EMBL" id="JANIPJ010000029">
    <property type="protein sequence ID" value="MCR2807600.1"/>
    <property type="molecule type" value="Genomic_DNA"/>
</dbReference>
<reference evidence="7" key="1">
    <citation type="submission" date="2022-08" db="EMBL/GenBank/DDBJ databases">
        <title>The genomic sequence of strain Paenibacillus sp. SCIV0701.</title>
        <authorList>
            <person name="Zhao H."/>
        </authorList>
    </citation>
    <scope>NUCLEOTIDE SEQUENCE</scope>
    <source>
        <strain evidence="7">SCIV0701</strain>
    </source>
</reference>
<evidence type="ECO:0000256" key="3">
    <source>
        <dbReference type="ARBA" id="ARBA00023163"/>
    </source>
</evidence>
<dbReference type="PRINTS" id="PR00032">
    <property type="entry name" value="HTHARAC"/>
</dbReference>
<dbReference type="Pfam" id="PF00072">
    <property type="entry name" value="Response_reg"/>
    <property type="match status" value="1"/>
</dbReference>
<organism evidence="7 8">
    <name type="scientific">Paenibacillus soyae</name>
    <dbReference type="NCBI Taxonomy" id="2969249"/>
    <lineage>
        <taxon>Bacteria</taxon>
        <taxon>Bacillati</taxon>
        <taxon>Bacillota</taxon>
        <taxon>Bacilli</taxon>
        <taxon>Bacillales</taxon>
        <taxon>Paenibacillaceae</taxon>
        <taxon>Paenibacillus</taxon>
    </lineage>
</organism>
<dbReference type="PROSITE" id="PS01124">
    <property type="entry name" value="HTH_ARAC_FAMILY_2"/>
    <property type="match status" value="1"/>
</dbReference>
<dbReference type="GO" id="GO:0003700">
    <property type="term" value="F:DNA-binding transcription factor activity"/>
    <property type="evidence" value="ECO:0007669"/>
    <property type="project" value="InterPro"/>
</dbReference>
<dbReference type="CDD" id="cd17536">
    <property type="entry name" value="REC_YesN-like"/>
    <property type="match status" value="1"/>
</dbReference>
<accession>A0A9X2MW80</accession>
<dbReference type="InterPro" id="IPR018060">
    <property type="entry name" value="HTH_AraC"/>
</dbReference>
<dbReference type="InterPro" id="IPR009057">
    <property type="entry name" value="Homeodomain-like_sf"/>
</dbReference>
<dbReference type="GO" id="GO:0043565">
    <property type="term" value="F:sequence-specific DNA binding"/>
    <property type="evidence" value="ECO:0007669"/>
    <property type="project" value="InterPro"/>
</dbReference>
<keyword evidence="3" id="KW-0804">Transcription</keyword>
<sequence length="472" mass="53241">MYNVFLVDDEELVIKSLIASVDWQHYGFEVAGYALSGLEAYERIQTLRPHLVFTDIRMPGMSGLELIKQLKDMASQSLIVVLSGYAEFALAQKAINYGAFGYCLKPFDDMEISGFLRKAAALLKNRESAKDVDILEYLETDSSENERKLREILLASGIDPDGGQGMMAAVSLGNSRLSHDSLQRGIAVRVGMRKYAYLLQENASLREALEKGATSGTGCKGLGVSRTIRRLTDIRLAIQEGEREAYRYFTARSVTGGLTREDAMTSRRQALRAFEEAVGKKDAAEIGSCLDNAGPLFADGRMDIQDALTLYNQTLAFVNREQEQMWEEYMYSFEQLTECYSSVQDMLGHLKDMVATTRKPSGSPQIRNRSFKAILEYVEEHYREDLSIQLLSEQFNVNANYISQLFRKEAGTTFTQHLTELRVDYACRLLTETDLPINEIAEQSGYSDYFYFSRIFKRSTGTTPSSYRASRA</sequence>
<feature type="domain" description="Response regulatory" evidence="6">
    <location>
        <begin position="3"/>
        <end position="120"/>
    </location>
</feature>
<keyword evidence="4" id="KW-0597">Phosphoprotein</keyword>
<feature type="modified residue" description="4-aspartylphosphate" evidence="4">
    <location>
        <position position="55"/>
    </location>
</feature>
<dbReference type="Pfam" id="PF12833">
    <property type="entry name" value="HTH_18"/>
    <property type="match status" value="1"/>
</dbReference>
<evidence type="ECO:0000259" key="6">
    <source>
        <dbReference type="PROSITE" id="PS50110"/>
    </source>
</evidence>
<dbReference type="Gene3D" id="1.10.10.60">
    <property type="entry name" value="Homeodomain-like"/>
    <property type="match status" value="2"/>
</dbReference>
<dbReference type="SMART" id="SM00342">
    <property type="entry name" value="HTH_ARAC"/>
    <property type="match status" value="1"/>
</dbReference>
<dbReference type="PROSITE" id="PS00041">
    <property type="entry name" value="HTH_ARAC_FAMILY_1"/>
    <property type="match status" value="1"/>
</dbReference>
<evidence type="ECO:0000313" key="8">
    <source>
        <dbReference type="Proteomes" id="UP001141950"/>
    </source>
</evidence>
<protein>
    <submittedName>
        <fullName evidence="7">Response regulator</fullName>
    </submittedName>
</protein>
<dbReference type="Proteomes" id="UP001141950">
    <property type="component" value="Unassembled WGS sequence"/>
</dbReference>
<name>A0A9X2MW80_9BACL</name>
<dbReference type="SMART" id="SM00448">
    <property type="entry name" value="REC"/>
    <property type="match status" value="1"/>
</dbReference>
<dbReference type="PANTHER" id="PTHR43280:SF28">
    <property type="entry name" value="HTH-TYPE TRANSCRIPTIONAL ACTIVATOR RHAS"/>
    <property type="match status" value="1"/>
</dbReference>
<gene>
    <name evidence="7" type="ORF">NQZ67_27295</name>
</gene>
<proteinExistence type="predicted"/>
<feature type="domain" description="HTH araC/xylS-type" evidence="5">
    <location>
        <begin position="372"/>
        <end position="470"/>
    </location>
</feature>
<comment type="caution">
    <text evidence="7">The sequence shown here is derived from an EMBL/GenBank/DDBJ whole genome shotgun (WGS) entry which is preliminary data.</text>
</comment>
<dbReference type="PROSITE" id="PS50110">
    <property type="entry name" value="RESPONSE_REGULATORY"/>
    <property type="match status" value="1"/>
</dbReference>
<evidence type="ECO:0000259" key="5">
    <source>
        <dbReference type="PROSITE" id="PS01124"/>
    </source>
</evidence>
<keyword evidence="8" id="KW-1185">Reference proteome</keyword>
<dbReference type="InterPro" id="IPR001789">
    <property type="entry name" value="Sig_transdc_resp-reg_receiver"/>
</dbReference>
<dbReference type="GO" id="GO:0000160">
    <property type="term" value="P:phosphorelay signal transduction system"/>
    <property type="evidence" value="ECO:0007669"/>
    <property type="project" value="InterPro"/>
</dbReference>
<keyword evidence="2" id="KW-0238">DNA-binding</keyword>
<dbReference type="RefSeq" id="WP_257452216.1">
    <property type="nucleotide sequence ID" value="NZ_JANIPJ010000029.1"/>
</dbReference>
<dbReference type="SUPFAM" id="SSF52172">
    <property type="entry name" value="CheY-like"/>
    <property type="match status" value="1"/>
</dbReference>
<dbReference type="SUPFAM" id="SSF46689">
    <property type="entry name" value="Homeodomain-like"/>
    <property type="match status" value="2"/>
</dbReference>
<dbReference type="InterPro" id="IPR018062">
    <property type="entry name" value="HTH_AraC-typ_CS"/>
</dbReference>
<keyword evidence="1" id="KW-0805">Transcription regulation</keyword>